<comment type="caution">
    <text evidence="2">The sequence shown here is derived from an EMBL/GenBank/DDBJ whole genome shotgun (WGS) entry which is preliminary data.</text>
</comment>
<name>A0A3E2WUX8_9FIRM</name>
<proteinExistence type="predicted"/>
<dbReference type="Proteomes" id="UP000261111">
    <property type="component" value="Unassembled WGS sequence"/>
</dbReference>
<dbReference type="GO" id="GO:0008270">
    <property type="term" value="F:zinc ion binding"/>
    <property type="evidence" value="ECO:0007669"/>
    <property type="project" value="InterPro"/>
</dbReference>
<organism evidence="2 3">
    <name type="scientific">Hungatella hathewayi</name>
    <dbReference type="NCBI Taxonomy" id="154046"/>
    <lineage>
        <taxon>Bacteria</taxon>
        <taxon>Bacillati</taxon>
        <taxon>Bacillota</taxon>
        <taxon>Clostridia</taxon>
        <taxon>Lachnospirales</taxon>
        <taxon>Lachnospiraceae</taxon>
        <taxon>Hungatella</taxon>
    </lineage>
</organism>
<accession>A0A3E2WUX8</accession>
<sequence length="201" mass="23480">MTDYDKIKSFPESDREWTEEQWKYMLDYLVDIGMVKYSEIASLVLGHLNPSQVGTSVASNKSFQSHYPPRKCWEAVRQWHFDQTGKCADCGTRLELQADHIIPKEELGDAANTLDNMTLRCRRCNVIKRPSHKHGGETFLTAEAALMWILFTRRPDTYQEFMTLCREYGLTMASVRFEESWAMAKWLEREGKYNISPDSKY</sequence>
<dbReference type="InterPro" id="IPR002711">
    <property type="entry name" value="HNH"/>
</dbReference>
<feature type="domain" description="HNH nuclease" evidence="1">
    <location>
        <begin position="75"/>
        <end position="126"/>
    </location>
</feature>
<dbReference type="EMBL" id="QVIA01000013">
    <property type="protein sequence ID" value="RGC31273.1"/>
    <property type="molecule type" value="Genomic_DNA"/>
</dbReference>
<dbReference type="GO" id="GO:0004519">
    <property type="term" value="F:endonuclease activity"/>
    <property type="evidence" value="ECO:0007669"/>
    <property type="project" value="UniProtKB-KW"/>
</dbReference>
<evidence type="ECO:0000313" key="2">
    <source>
        <dbReference type="EMBL" id="RGC31273.1"/>
    </source>
</evidence>
<keyword evidence="2" id="KW-0378">Hydrolase</keyword>
<dbReference type="AlphaFoldDB" id="A0A3E2WUX8"/>
<evidence type="ECO:0000313" key="3">
    <source>
        <dbReference type="Proteomes" id="UP000261111"/>
    </source>
</evidence>
<dbReference type="CDD" id="cd00085">
    <property type="entry name" value="HNHc"/>
    <property type="match status" value="1"/>
</dbReference>
<dbReference type="GO" id="GO:0003676">
    <property type="term" value="F:nucleic acid binding"/>
    <property type="evidence" value="ECO:0007669"/>
    <property type="project" value="InterPro"/>
</dbReference>
<dbReference type="SMART" id="SM00507">
    <property type="entry name" value="HNHc"/>
    <property type="match status" value="1"/>
</dbReference>
<keyword evidence="2" id="KW-0255">Endonuclease</keyword>
<dbReference type="Gene3D" id="1.10.30.50">
    <property type="match status" value="1"/>
</dbReference>
<dbReference type="Pfam" id="PF01844">
    <property type="entry name" value="HNH"/>
    <property type="match status" value="1"/>
</dbReference>
<dbReference type="InterPro" id="IPR003615">
    <property type="entry name" value="HNH_nuc"/>
</dbReference>
<gene>
    <name evidence="2" type="ORF">DWX41_12935</name>
</gene>
<protein>
    <submittedName>
        <fullName evidence="2">HNH endonuclease</fullName>
    </submittedName>
</protein>
<evidence type="ECO:0000259" key="1">
    <source>
        <dbReference type="SMART" id="SM00507"/>
    </source>
</evidence>
<reference evidence="2 3" key="1">
    <citation type="submission" date="2018-08" db="EMBL/GenBank/DDBJ databases">
        <title>A genome reference for cultivated species of the human gut microbiota.</title>
        <authorList>
            <person name="Zou Y."/>
            <person name="Xue W."/>
            <person name="Luo G."/>
        </authorList>
    </citation>
    <scope>NUCLEOTIDE SEQUENCE [LARGE SCALE GENOMIC DNA]</scope>
    <source>
        <strain evidence="2 3">AF19-21</strain>
    </source>
</reference>
<keyword evidence="2" id="KW-0540">Nuclease</keyword>